<evidence type="ECO:0000313" key="2">
    <source>
        <dbReference type="Proteomes" id="UP001215598"/>
    </source>
</evidence>
<dbReference type="EMBL" id="JARKIB010000079">
    <property type="protein sequence ID" value="KAJ7746577.1"/>
    <property type="molecule type" value="Genomic_DNA"/>
</dbReference>
<dbReference type="Proteomes" id="UP001215598">
    <property type="component" value="Unassembled WGS sequence"/>
</dbReference>
<organism evidence="1 2">
    <name type="scientific">Mycena metata</name>
    <dbReference type="NCBI Taxonomy" id="1033252"/>
    <lineage>
        <taxon>Eukaryota</taxon>
        <taxon>Fungi</taxon>
        <taxon>Dikarya</taxon>
        <taxon>Basidiomycota</taxon>
        <taxon>Agaricomycotina</taxon>
        <taxon>Agaricomycetes</taxon>
        <taxon>Agaricomycetidae</taxon>
        <taxon>Agaricales</taxon>
        <taxon>Marasmiineae</taxon>
        <taxon>Mycenaceae</taxon>
        <taxon>Mycena</taxon>
    </lineage>
</organism>
<dbReference type="AlphaFoldDB" id="A0AAD7N5A4"/>
<proteinExistence type="predicted"/>
<keyword evidence="2" id="KW-1185">Reference proteome</keyword>
<name>A0AAD7N5A4_9AGAR</name>
<accession>A0AAD7N5A4</accession>
<sequence length="259" mass="28622">MAGLSRSAKSGSDWTENELHAYRMRVVYQDAPTFFQIPALPPPTVRHPAVLTLPDPAAAVDEDVYEFLRAMDLAMLPVGEEESAVDDFAVILLRELAYTPVGRVIRTRKHLTLLICGERRHTQADVCIMDDGGILLLVQEDKRHESGGEPIPQLVAKAIAAFRSNNMTREQTLGLPPLPSKDIPGITMKGTSPIFFKIPVSQELVEAVVGGMYPATETIVHAHLPTIARPAHRLNEGMKPLDNRLAILSCYEAFKQFVH</sequence>
<comment type="caution">
    <text evidence="1">The sequence shown here is derived from an EMBL/GenBank/DDBJ whole genome shotgun (WGS) entry which is preliminary data.</text>
</comment>
<evidence type="ECO:0000313" key="1">
    <source>
        <dbReference type="EMBL" id="KAJ7746577.1"/>
    </source>
</evidence>
<protein>
    <submittedName>
        <fullName evidence="1">Uncharacterized protein</fullName>
    </submittedName>
</protein>
<reference evidence="1" key="1">
    <citation type="submission" date="2023-03" db="EMBL/GenBank/DDBJ databases">
        <title>Massive genome expansion in bonnet fungi (Mycena s.s.) driven by repeated elements and novel gene families across ecological guilds.</title>
        <authorList>
            <consortium name="Lawrence Berkeley National Laboratory"/>
            <person name="Harder C.B."/>
            <person name="Miyauchi S."/>
            <person name="Viragh M."/>
            <person name="Kuo A."/>
            <person name="Thoen E."/>
            <person name="Andreopoulos B."/>
            <person name="Lu D."/>
            <person name="Skrede I."/>
            <person name="Drula E."/>
            <person name="Henrissat B."/>
            <person name="Morin E."/>
            <person name="Kohler A."/>
            <person name="Barry K."/>
            <person name="LaButti K."/>
            <person name="Morin E."/>
            <person name="Salamov A."/>
            <person name="Lipzen A."/>
            <person name="Mereny Z."/>
            <person name="Hegedus B."/>
            <person name="Baldrian P."/>
            <person name="Stursova M."/>
            <person name="Weitz H."/>
            <person name="Taylor A."/>
            <person name="Grigoriev I.V."/>
            <person name="Nagy L.G."/>
            <person name="Martin F."/>
            <person name="Kauserud H."/>
        </authorList>
    </citation>
    <scope>NUCLEOTIDE SEQUENCE</scope>
    <source>
        <strain evidence="1">CBHHK182m</strain>
    </source>
</reference>
<gene>
    <name evidence="1" type="ORF">B0H16DRAFT_940479</name>
</gene>